<accession>A0A8K1GB83</accession>
<comment type="caution">
    <text evidence="1">The sequence shown here is derived from an EMBL/GenBank/DDBJ whole genome shotgun (WGS) entry which is preliminary data.</text>
</comment>
<sequence length="109" mass="12438">MKDSPPSQEEEMDNLFYKQRENVSGSPALVLVGDFNLPDICWELNTAEKRQSRKLLKRMDDNFLLQLVSETTRGVIDGGASDGPPDLVRVTEWDRRHNSENVAPSREHI</sequence>
<name>A0A8K1GB83_9PASS</name>
<dbReference type="OrthoDB" id="6152807at2759"/>
<evidence type="ECO:0008006" key="3">
    <source>
        <dbReference type="Google" id="ProtNLM"/>
    </source>
</evidence>
<reference evidence="1" key="1">
    <citation type="submission" date="2019-04" db="EMBL/GenBank/DDBJ databases">
        <title>Genome assembly of Zosterops borbonicus 15179.</title>
        <authorList>
            <person name="Leroy T."/>
            <person name="Anselmetti Y."/>
            <person name="Tilak M.-K."/>
            <person name="Nabholz B."/>
        </authorList>
    </citation>
    <scope>NUCLEOTIDE SEQUENCE</scope>
    <source>
        <strain evidence="1">HGM_15179</strain>
        <tissue evidence="1">Muscle</tissue>
    </source>
</reference>
<evidence type="ECO:0000313" key="2">
    <source>
        <dbReference type="Proteomes" id="UP000796761"/>
    </source>
</evidence>
<dbReference type="GO" id="GO:0031012">
    <property type="term" value="C:extracellular matrix"/>
    <property type="evidence" value="ECO:0007669"/>
    <property type="project" value="TreeGrafter"/>
</dbReference>
<dbReference type="Proteomes" id="UP000796761">
    <property type="component" value="Unassembled WGS sequence"/>
</dbReference>
<gene>
    <name evidence="1" type="ORF">HGM15179_012174</name>
</gene>
<keyword evidence="2" id="KW-1185">Reference proteome</keyword>
<dbReference type="PANTHER" id="PTHR33395:SF22">
    <property type="entry name" value="REVERSE TRANSCRIPTASE DOMAIN-CONTAINING PROTEIN"/>
    <property type="match status" value="1"/>
</dbReference>
<dbReference type="GO" id="GO:0007508">
    <property type="term" value="P:larval heart development"/>
    <property type="evidence" value="ECO:0007669"/>
    <property type="project" value="TreeGrafter"/>
</dbReference>
<evidence type="ECO:0000313" key="1">
    <source>
        <dbReference type="EMBL" id="TRZ14933.1"/>
    </source>
</evidence>
<dbReference type="GO" id="GO:0061343">
    <property type="term" value="P:cell adhesion involved in heart morphogenesis"/>
    <property type="evidence" value="ECO:0007669"/>
    <property type="project" value="TreeGrafter"/>
</dbReference>
<proteinExistence type="predicted"/>
<dbReference type="EMBL" id="SWJQ01000397">
    <property type="protein sequence ID" value="TRZ14933.1"/>
    <property type="molecule type" value="Genomic_DNA"/>
</dbReference>
<protein>
    <recommendedName>
        <fullName evidence="3">Endonuclease/exonuclease/phosphatase domain-containing protein</fullName>
    </recommendedName>
</protein>
<dbReference type="AlphaFoldDB" id="A0A8K1GB83"/>
<dbReference type="PANTHER" id="PTHR33395">
    <property type="entry name" value="TRANSCRIPTASE, PUTATIVE-RELATED-RELATED"/>
    <property type="match status" value="1"/>
</dbReference>
<organism evidence="1 2">
    <name type="scientific">Zosterops borbonicus</name>
    <dbReference type="NCBI Taxonomy" id="364589"/>
    <lineage>
        <taxon>Eukaryota</taxon>
        <taxon>Metazoa</taxon>
        <taxon>Chordata</taxon>
        <taxon>Craniata</taxon>
        <taxon>Vertebrata</taxon>
        <taxon>Euteleostomi</taxon>
        <taxon>Archelosauria</taxon>
        <taxon>Archosauria</taxon>
        <taxon>Dinosauria</taxon>
        <taxon>Saurischia</taxon>
        <taxon>Theropoda</taxon>
        <taxon>Coelurosauria</taxon>
        <taxon>Aves</taxon>
        <taxon>Neognathae</taxon>
        <taxon>Neoaves</taxon>
        <taxon>Telluraves</taxon>
        <taxon>Australaves</taxon>
        <taxon>Passeriformes</taxon>
        <taxon>Sylvioidea</taxon>
        <taxon>Zosteropidae</taxon>
        <taxon>Zosterops</taxon>
    </lineage>
</organism>